<name>A0ABW5QT88_9BACL</name>
<dbReference type="RefSeq" id="WP_379270274.1">
    <property type="nucleotide sequence ID" value="NZ_JBHUGT010000013.1"/>
</dbReference>
<organism evidence="1 2">
    <name type="scientific">Paenibacillus thailandensis</name>
    <dbReference type="NCBI Taxonomy" id="393250"/>
    <lineage>
        <taxon>Bacteria</taxon>
        <taxon>Bacillati</taxon>
        <taxon>Bacillota</taxon>
        <taxon>Bacilli</taxon>
        <taxon>Bacillales</taxon>
        <taxon>Paenibacillaceae</taxon>
        <taxon>Paenibacillus</taxon>
    </lineage>
</organism>
<dbReference type="Proteomes" id="UP001597493">
    <property type="component" value="Unassembled WGS sequence"/>
</dbReference>
<protein>
    <submittedName>
        <fullName evidence="1">DUF2642 domain-containing protein</fullName>
    </submittedName>
</protein>
<gene>
    <name evidence="1" type="ORF">ACFSW5_04830</name>
</gene>
<sequence length="222" mass="25223">MKNHHPFFDKTVELYISEHETPIRGKLAEIGQDIFVILSGGKYVYVPINHLQQLRLVTEEADERAERSDNQLDMNNEPVSYRKTLMNAKGMFSEIFITGNQTIHGYLTSVMNDFFVFYSPVYHTVIVSLQHLKYLIPYQPNATPYMLTAEQFPLRPSAISLARTFDAQLRKLTGEFVIFDLGANPNKIGVLQSVEGNIAEIVNAAGKSVYVHLDHIKTVHIP</sequence>
<evidence type="ECO:0000313" key="1">
    <source>
        <dbReference type="EMBL" id="MFD2659587.1"/>
    </source>
</evidence>
<keyword evidence="2" id="KW-1185">Reference proteome</keyword>
<proteinExistence type="predicted"/>
<evidence type="ECO:0000313" key="2">
    <source>
        <dbReference type="Proteomes" id="UP001597493"/>
    </source>
</evidence>
<accession>A0ABW5QT88</accession>
<dbReference type="EMBL" id="JBHUMY010000005">
    <property type="protein sequence ID" value="MFD2659587.1"/>
    <property type="molecule type" value="Genomic_DNA"/>
</dbReference>
<reference evidence="2" key="1">
    <citation type="journal article" date="2019" name="Int. J. Syst. Evol. Microbiol.">
        <title>The Global Catalogue of Microorganisms (GCM) 10K type strain sequencing project: providing services to taxonomists for standard genome sequencing and annotation.</title>
        <authorList>
            <consortium name="The Broad Institute Genomics Platform"/>
            <consortium name="The Broad Institute Genome Sequencing Center for Infectious Disease"/>
            <person name="Wu L."/>
            <person name="Ma J."/>
        </authorList>
    </citation>
    <scope>NUCLEOTIDE SEQUENCE [LARGE SCALE GENOMIC DNA]</scope>
    <source>
        <strain evidence="2">TISTR 1827</strain>
    </source>
</reference>
<comment type="caution">
    <text evidence="1">The sequence shown here is derived from an EMBL/GenBank/DDBJ whole genome shotgun (WGS) entry which is preliminary data.</text>
</comment>